<organism evidence="1 2">
    <name type="scientific">Chroococcidiopsis cubana SAG 39.79</name>
    <dbReference type="NCBI Taxonomy" id="388085"/>
    <lineage>
        <taxon>Bacteria</taxon>
        <taxon>Bacillati</taxon>
        <taxon>Cyanobacteriota</taxon>
        <taxon>Cyanophyceae</taxon>
        <taxon>Chroococcidiopsidales</taxon>
        <taxon>Chroococcidiopsidaceae</taxon>
        <taxon>Chroococcidiopsis</taxon>
    </lineage>
</organism>
<evidence type="ECO:0008006" key="3">
    <source>
        <dbReference type="Google" id="ProtNLM"/>
    </source>
</evidence>
<comment type="caution">
    <text evidence="1">The sequence shown here is derived from an EMBL/GenBank/DDBJ whole genome shotgun (WGS) entry which is preliminary data.</text>
</comment>
<reference evidence="1 2" key="1">
    <citation type="journal article" date="2019" name="Genome Biol. Evol.">
        <title>Day and night: Metabolic profiles and evolutionary relationships of six axenic non-marine cyanobacteria.</title>
        <authorList>
            <person name="Will S.E."/>
            <person name="Henke P."/>
            <person name="Boedeker C."/>
            <person name="Huang S."/>
            <person name="Brinkmann H."/>
            <person name="Rohde M."/>
            <person name="Jarek M."/>
            <person name="Friedl T."/>
            <person name="Seufert S."/>
            <person name="Schumacher M."/>
            <person name="Overmann J."/>
            <person name="Neumann-Schaal M."/>
            <person name="Petersen J."/>
        </authorList>
    </citation>
    <scope>NUCLEOTIDE SEQUENCE [LARGE SCALE GENOMIC DNA]</scope>
    <source>
        <strain evidence="1 2">SAG 39.79</strain>
    </source>
</reference>
<dbReference type="AlphaFoldDB" id="A0AB37UEE3"/>
<evidence type="ECO:0000313" key="2">
    <source>
        <dbReference type="Proteomes" id="UP000282574"/>
    </source>
</evidence>
<keyword evidence="2" id="KW-1185">Reference proteome</keyword>
<proteinExistence type="predicted"/>
<protein>
    <recommendedName>
        <fullName evidence="3">DUF5615 domain-containing protein</fullName>
    </recommendedName>
</protein>
<accession>A0AB37UEE3</accession>
<evidence type="ECO:0000313" key="1">
    <source>
        <dbReference type="EMBL" id="RUT08653.1"/>
    </source>
</evidence>
<gene>
    <name evidence="1" type="ORF">DSM107010_47980</name>
</gene>
<sequence length="64" mass="7129">MGNAHLTILTTFDVSAIAFLLEFKERYILMGATTSKPDALTIIDSGLENPAFLRHCKISLNKYL</sequence>
<name>A0AB37UEE3_9CYAN</name>
<dbReference type="Proteomes" id="UP000282574">
    <property type="component" value="Unassembled WGS sequence"/>
</dbReference>
<dbReference type="EMBL" id="RSCK01000054">
    <property type="protein sequence ID" value="RUT08653.1"/>
    <property type="molecule type" value="Genomic_DNA"/>
</dbReference>